<evidence type="ECO:0000313" key="2">
    <source>
        <dbReference type="Proteomes" id="UP000299102"/>
    </source>
</evidence>
<reference evidence="1 2" key="1">
    <citation type="journal article" date="2019" name="Commun. Biol.">
        <title>The bagworm genome reveals a unique fibroin gene that provides high tensile strength.</title>
        <authorList>
            <person name="Kono N."/>
            <person name="Nakamura H."/>
            <person name="Ohtoshi R."/>
            <person name="Tomita M."/>
            <person name="Numata K."/>
            <person name="Arakawa K."/>
        </authorList>
    </citation>
    <scope>NUCLEOTIDE SEQUENCE [LARGE SCALE GENOMIC DNA]</scope>
</reference>
<protein>
    <submittedName>
        <fullName evidence="1">Uncharacterized protein</fullName>
    </submittedName>
</protein>
<keyword evidence="2" id="KW-1185">Reference proteome</keyword>
<proteinExistence type="predicted"/>
<accession>A0A4C1X016</accession>
<dbReference type="EMBL" id="BGZK01000693">
    <property type="protein sequence ID" value="GBP56450.1"/>
    <property type="molecule type" value="Genomic_DNA"/>
</dbReference>
<comment type="caution">
    <text evidence="1">The sequence shown here is derived from an EMBL/GenBank/DDBJ whole genome shotgun (WGS) entry which is preliminary data.</text>
</comment>
<sequence>MRFVVRTVQRAKLYRSGLSANDVIRRFNVPRPFLLLRVPILRHCDEFVTNFSGKVSALPGAGGGAADYGTLCSKWAIDAVVLVK</sequence>
<dbReference type="Proteomes" id="UP000299102">
    <property type="component" value="Unassembled WGS sequence"/>
</dbReference>
<evidence type="ECO:0000313" key="1">
    <source>
        <dbReference type="EMBL" id="GBP56450.1"/>
    </source>
</evidence>
<gene>
    <name evidence="1" type="ORF">EVAR_40441_1</name>
</gene>
<dbReference type="AlphaFoldDB" id="A0A4C1X016"/>
<name>A0A4C1X016_EUMVA</name>
<organism evidence="1 2">
    <name type="scientific">Eumeta variegata</name>
    <name type="common">Bagworm moth</name>
    <name type="synonym">Eumeta japonica</name>
    <dbReference type="NCBI Taxonomy" id="151549"/>
    <lineage>
        <taxon>Eukaryota</taxon>
        <taxon>Metazoa</taxon>
        <taxon>Ecdysozoa</taxon>
        <taxon>Arthropoda</taxon>
        <taxon>Hexapoda</taxon>
        <taxon>Insecta</taxon>
        <taxon>Pterygota</taxon>
        <taxon>Neoptera</taxon>
        <taxon>Endopterygota</taxon>
        <taxon>Lepidoptera</taxon>
        <taxon>Glossata</taxon>
        <taxon>Ditrysia</taxon>
        <taxon>Tineoidea</taxon>
        <taxon>Psychidae</taxon>
        <taxon>Oiketicinae</taxon>
        <taxon>Eumeta</taxon>
    </lineage>
</organism>